<keyword evidence="1" id="KW-0472">Membrane</keyword>
<organism evidence="2 3">
    <name type="scientific">Modestobacter roseus</name>
    <dbReference type="NCBI Taxonomy" id="1181884"/>
    <lineage>
        <taxon>Bacteria</taxon>
        <taxon>Bacillati</taxon>
        <taxon>Actinomycetota</taxon>
        <taxon>Actinomycetes</taxon>
        <taxon>Geodermatophilales</taxon>
        <taxon>Geodermatophilaceae</taxon>
        <taxon>Modestobacter</taxon>
    </lineage>
</organism>
<evidence type="ECO:0000313" key="3">
    <source>
        <dbReference type="Proteomes" id="UP000321490"/>
    </source>
</evidence>
<accession>A0A562INI7</accession>
<sequence>MAVPVADPLTECDARVVNQDASPRLHVVTGNAVAPLADAERPALPENPVMADLMRRAEALDARAAAGTTPRAMGPAGLLGSLIGLTVLLTVLGRQPWQLPGRDGGGVSDVPQSLVSFLLISVLLCLCGARLVRPARLLPTVPAVRLWWALVLGSAAVSVAAALSLASFSTAAERPADLLVRCLVPVVPAVLAGLLASTAGRAVRVRLALGTGLVTVPLTGLGWALLSSAPVSTATFADVLAVTGIAGAAPLAVAVAFVAADRHTPGLLRFHRAPSEA</sequence>
<keyword evidence="1" id="KW-1133">Transmembrane helix</keyword>
<reference evidence="2 3" key="1">
    <citation type="submission" date="2019-07" db="EMBL/GenBank/DDBJ databases">
        <title>R&amp;d 2014.</title>
        <authorList>
            <person name="Klenk H.-P."/>
        </authorList>
    </citation>
    <scope>NUCLEOTIDE SEQUENCE [LARGE SCALE GENOMIC DNA]</scope>
    <source>
        <strain evidence="2 3">DSM 45764</strain>
    </source>
</reference>
<comment type="caution">
    <text evidence="2">The sequence shown here is derived from an EMBL/GenBank/DDBJ whole genome shotgun (WGS) entry which is preliminary data.</text>
</comment>
<dbReference type="Proteomes" id="UP000321490">
    <property type="component" value="Unassembled WGS sequence"/>
</dbReference>
<evidence type="ECO:0000313" key="2">
    <source>
        <dbReference type="EMBL" id="TWH72589.1"/>
    </source>
</evidence>
<dbReference type="EMBL" id="VLKF01000001">
    <property type="protein sequence ID" value="TWH72589.1"/>
    <property type="molecule type" value="Genomic_DNA"/>
</dbReference>
<dbReference type="AlphaFoldDB" id="A0A562INI7"/>
<evidence type="ECO:0000256" key="1">
    <source>
        <dbReference type="SAM" id="Phobius"/>
    </source>
</evidence>
<feature type="transmembrane region" description="Helical" evidence="1">
    <location>
        <begin position="178"/>
        <end position="195"/>
    </location>
</feature>
<keyword evidence="1" id="KW-0812">Transmembrane</keyword>
<feature type="transmembrane region" description="Helical" evidence="1">
    <location>
        <begin position="144"/>
        <end position="166"/>
    </location>
</feature>
<name>A0A562INI7_9ACTN</name>
<feature type="transmembrane region" description="Helical" evidence="1">
    <location>
        <begin position="72"/>
        <end position="93"/>
    </location>
</feature>
<feature type="transmembrane region" description="Helical" evidence="1">
    <location>
        <begin position="113"/>
        <end position="132"/>
    </location>
</feature>
<feature type="transmembrane region" description="Helical" evidence="1">
    <location>
        <begin position="239"/>
        <end position="260"/>
    </location>
</feature>
<proteinExistence type="predicted"/>
<feature type="transmembrane region" description="Helical" evidence="1">
    <location>
        <begin position="207"/>
        <end position="227"/>
    </location>
</feature>
<gene>
    <name evidence="2" type="ORF">JD78_01105</name>
</gene>
<protein>
    <submittedName>
        <fullName evidence="2">Uncharacterized protein</fullName>
    </submittedName>
</protein>
<keyword evidence="3" id="KW-1185">Reference proteome</keyword>